<keyword evidence="3" id="KW-0418">Kinase</keyword>
<feature type="transmembrane region" description="Helical" evidence="1">
    <location>
        <begin position="111"/>
        <end position="130"/>
    </location>
</feature>
<evidence type="ECO:0000256" key="1">
    <source>
        <dbReference type="SAM" id="Phobius"/>
    </source>
</evidence>
<evidence type="ECO:0000313" key="3">
    <source>
        <dbReference type="EMBL" id="WMN11653.1"/>
    </source>
</evidence>
<evidence type="ECO:0000313" key="4">
    <source>
        <dbReference type="Proteomes" id="UP001230496"/>
    </source>
</evidence>
<feature type="transmembrane region" description="Helical" evidence="1">
    <location>
        <begin position="12"/>
        <end position="34"/>
    </location>
</feature>
<feature type="domain" description="Signal transduction histidine kinase internal region" evidence="2">
    <location>
        <begin position="158"/>
        <end position="236"/>
    </location>
</feature>
<keyword evidence="1" id="KW-0472">Membrane</keyword>
<feature type="transmembrane region" description="Helical" evidence="1">
    <location>
        <begin position="46"/>
        <end position="67"/>
    </location>
</feature>
<dbReference type="EMBL" id="CP129971">
    <property type="protein sequence ID" value="WMN11653.1"/>
    <property type="molecule type" value="Genomic_DNA"/>
</dbReference>
<dbReference type="KEGG" id="msaa:QYS49_39155"/>
<protein>
    <submittedName>
        <fullName evidence="3">Histidine kinase</fullName>
    </submittedName>
</protein>
<dbReference type="PANTHER" id="PTHR34220">
    <property type="entry name" value="SENSOR HISTIDINE KINASE YPDA"/>
    <property type="match status" value="1"/>
</dbReference>
<keyword evidence="1" id="KW-1133">Transmembrane helix</keyword>
<dbReference type="SUPFAM" id="SSF55874">
    <property type="entry name" value="ATPase domain of HSP90 chaperone/DNA topoisomerase II/histidine kinase"/>
    <property type="match status" value="1"/>
</dbReference>
<gene>
    <name evidence="3" type="ORF">QYS49_39155</name>
</gene>
<dbReference type="InterPro" id="IPR050640">
    <property type="entry name" value="Bact_2-comp_sensor_kinase"/>
</dbReference>
<dbReference type="InterPro" id="IPR036890">
    <property type="entry name" value="HATPase_C_sf"/>
</dbReference>
<keyword evidence="1" id="KW-0812">Transmembrane</keyword>
<dbReference type="RefSeq" id="WP_308349198.1">
    <property type="nucleotide sequence ID" value="NZ_CP129971.1"/>
</dbReference>
<dbReference type="Proteomes" id="UP001230496">
    <property type="component" value="Chromosome"/>
</dbReference>
<dbReference type="GO" id="GO:0000155">
    <property type="term" value="F:phosphorelay sensor kinase activity"/>
    <property type="evidence" value="ECO:0007669"/>
    <property type="project" value="InterPro"/>
</dbReference>
<dbReference type="Gene3D" id="3.30.565.10">
    <property type="entry name" value="Histidine kinase-like ATPase, C-terminal domain"/>
    <property type="match status" value="1"/>
</dbReference>
<evidence type="ECO:0000259" key="2">
    <source>
        <dbReference type="Pfam" id="PF06580"/>
    </source>
</evidence>
<keyword evidence="4" id="KW-1185">Reference proteome</keyword>
<dbReference type="GO" id="GO:0016020">
    <property type="term" value="C:membrane"/>
    <property type="evidence" value="ECO:0007669"/>
    <property type="project" value="InterPro"/>
</dbReference>
<reference evidence="3 4" key="1">
    <citation type="submission" date="2023-08" db="EMBL/GenBank/DDBJ databases">
        <title>Comparative genomics and taxonomic characterization of three novel marine species of genus Marivirga.</title>
        <authorList>
            <person name="Muhammad N."/>
            <person name="Kim S.-G."/>
        </authorList>
    </citation>
    <scope>NUCLEOTIDE SEQUENCE [LARGE SCALE GENOMIC DNA]</scope>
    <source>
        <strain evidence="3 4">BDSF4-3</strain>
    </source>
</reference>
<organism evidence="3 4">
    <name type="scientific">Marivirga salinarum</name>
    <dbReference type="NCBI Taxonomy" id="3059078"/>
    <lineage>
        <taxon>Bacteria</taxon>
        <taxon>Pseudomonadati</taxon>
        <taxon>Bacteroidota</taxon>
        <taxon>Cytophagia</taxon>
        <taxon>Cytophagales</taxon>
        <taxon>Marivirgaceae</taxon>
        <taxon>Marivirga</taxon>
    </lineage>
</organism>
<sequence length="346" mass="40096">MFLQFIRHQNKAWIKLLGILLLWLSLCTLLLMHYGLNFPSALIDSVVFSLFLLLGFMLLENIFRFYLPTKSNVILVFILPFILSLIILFSGDFLIKWVIPDAFYNADFLNSIFIIRGFIILLIFTAYSLMLNFQGKLEEQAEAEEREVKMQQMAKESELYQLRQQLQPHFLFNSLNSISALVKAQPDRAREMVLQLSDFLRGTIQKEANKWIKVEEEISFLNLFTDIEKVRFGHRLQVVFKVEEGINELKLPHLMVQPLLENAIKHSLYGLTGEVSIEVDFRKKEKNLEVIITNPFDPKAGQAKGAGFGLEAVRRRLFLIFGRYDLLKTNASSQQFTVELLIPQLS</sequence>
<dbReference type="InterPro" id="IPR010559">
    <property type="entry name" value="Sig_transdc_His_kin_internal"/>
</dbReference>
<proteinExistence type="predicted"/>
<keyword evidence="3" id="KW-0808">Transferase</keyword>
<name>A0AA51NAN9_9BACT</name>
<feature type="transmembrane region" description="Helical" evidence="1">
    <location>
        <begin position="74"/>
        <end position="99"/>
    </location>
</feature>
<dbReference type="Pfam" id="PF06580">
    <property type="entry name" value="His_kinase"/>
    <property type="match status" value="1"/>
</dbReference>
<accession>A0AA51NAN9</accession>
<dbReference type="PANTHER" id="PTHR34220:SF7">
    <property type="entry name" value="SENSOR HISTIDINE KINASE YPDA"/>
    <property type="match status" value="1"/>
</dbReference>
<dbReference type="AlphaFoldDB" id="A0AA51NAN9"/>